<reference evidence="1 2" key="1">
    <citation type="submission" date="2020-02" db="EMBL/GenBank/DDBJ databases">
        <title>Complete genome sequences of six Lactobacillus iners strains isolated from the human vagina.</title>
        <authorList>
            <person name="France M.T."/>
            <person name="Rutt L."/>
            <person name="Narina S."/>
            <person name="Arbaugh S."/>
            <person name="Humphrys M.S."/>
            <person name="Ma B."/>
            <person name="Hayward M.R."/>
            <person name="Relman D."/>
            <person name="Kwon D.S."/>
            <person name="Ravel J."/>
        </authorList>
    </citation>
    <scope>NUCLEOTIDE SEQUENCE [LARGE SCALE GENOMIC DNA]</scope>
    <source>
        <strain evidence="1 2">C0210C1</strain>
    </source>
</reference>
<evidence type="ECO:0000313" key="2">
    <source>
        <dbReference type="Proteomes" id="UP000501676"/>
    </source>
</evidence>
<dbReference type="SUPFAM" id="SSF111126">
    <property type="entry name" value="Ligand-binding domain in the NO signalling and Golgi transport"/>
    <property type="match status" value="1"/>
</dbReference>
<gene>
    <name evidence="1" type="ORF">G6Z83_01910</name>
</gene>
<dbReference type="AlphaFoldDB" id="A0A6G7B972"/>
<sequence length="132" mass="15118">MQDNSEQLYFINSLYRDCILSEILGKDASDILYWAGKRVSRRYDLSDIGDLPEFFRIAQFGQLKLISNRRKTVVFELSGQNVTDRIESSITEFTIESGIIAECIARENKTNAEAVANIDSKRKVVEIVVQYD</sequence>
<protein>
    <submittedName>
        <fullName evidence="1">YslB family protein</fullName>
    </submittedName>
</protein>
<dbReference type="InterPro" id="IPR019642">
    <property type="entry name" value="DUF2507"/>
</dbReference>
<organism evidence="1 2">
    <name type="scientific">Lactobacillus iners</name>
    <dbReference type="NCBI Taxonomy" id="147802"/>
    <lineage>
        <taxon>Bacteria</taxon>
        <taxon>Bacillati</taxon>
        <taxon>Bacillota</taxon>
        <taxon>Bacilli</taxon>
        <taxon>Lactobacillales</taxon>
        <taxon>Lactobacillaceae</taxon>
        <taxon>Lactobacillus</taxon>
    </lineage>
</organism>
<dbReference type="Proteomes" id="UP000501676">
    <property type="component" value="Chromosome"/>
</dbReference>
<proteinExistence type="predicted"/>
<dbReference type="Pfam" id="PF10702">
    <property type="entry name" value="DUF2507"/>
    <property type="match status" value="1"/>
</dbReference>
<dbReference type="EMBL" id="CP049228">
    <property type="protein sequence ID" value="QIH23501.1"/>
    <property type="molecule type" value="Genomic_DNA"/>
</dbReference>
<dbReference type="Gene3D" id="3.30.1380.20">
    <property type="entry name" value="Trafficking protein particle complex subunit 3"/>
    <property type="match status" value="1"/>
</dbReference>
<evidence type="ECO:0000313" key="1">
    <source>
        <dbReference type="EMBL" id="QIH23501.1"/>
    </source>
</evidence>
<name>A0A6G7B972_9LACO</name>
<accession>A0A6G7B972</accession>
<dbReference type="RefSeq" id="WP_164823915.1">
    <property type="nucleotide sequence ID" value="NZ_CP049228.1"/>
</dbReference>
<dbReference type="InterPro" id="IPR024096">
    <property type="entry name" value="NO_sig/Golgi_transp_ligand-bd"/>
</dbReference>